<protein>
    <submittedName>
        <fullName evidence="1">Uncharacterized protein</fullName>
    </submittedName>
</protein>
<evidence type="ECO:0000313" key="2">
    <source>
        <dbReference type="Proteomes" id="UP001164250"/>
    </source>
</evidence>
<evidence type="ECO:0000313" key="1">
    <source>
        <dbReference type="EMBL" id="KAJ0084503.1"/>
    </source>
</evidence>
<gene>
    <name evidence="1" type="ORF">Patl1_30325</name>
</gene>
<dbReference type="EMBL" id="CM047907">
    <property type="protein sequence ID" value="KAJ0084503.1"/>
    <property type="molecule type" value="Genomic_DNA"/>
</dbReference>
<organism evidence="1 2">
    <name type="scientific">Pistacia atlantica</name>
    <dbReference type="NCBI Taxonomy" id="434234"/>
    <lineage>
        <taxon>Eukaryota</taxon>
        <taxon>Viridiplantae</taxon>
        <taxon>Streptophyta</taxon>
        <taxon>Embryophyta</taxon>
        <taxon>Tracheophyta</taxon>
        <taxon>Spermatophyta</taxon>
        <taxon>Magnoliopsida</taxon>
        <taxon>eudicotyledons</taxon>
        <taxon>Gunneridae</taxon>
        <taxon>Pentapetalae</taxon>
        <taxon>rosids</taxon>
        <taxon>malvids</taxon>
        <taxon>Sapindales</taxon>
        <taxon>Anacardiaceae</taxon>
        <taxon>Pistacia</taxon>
    </lineage>
</organism>
<proteinExistence type="predicted"/>
<name>A0ACC1ADR8_9ROSI</name>
<dbReference type="Proteomes" id="UP001164250">
    <property type="component" value="Chromosome 11"/>
</dbReference>
<keyword evidence="2" id="KW-1185">Reference proteome</keyword>
<accession>A0ACC1ADR8</accession>
<comment type="caution">
    <text evidence="1">The sequence shown here is derived from an EMBL/GenBank/DDBJ whole genome shotgun (WGS) entry which is preliminary data.</text>
</comment>
<sequence length="58" mass="6786">MVKGVLMYPQHLMEVKRCCRFTWVDSDPKLIANPQMVKMHLVDTKIHKVDTLVSCKNE</sequence>
<reference evidence="2" key="1">
    <citation type="journal article" date="2023" name="G3 (Bethesda)">
        <title>Genome assembly and association tests identify interacting loci associated with vigor, precocity, and sex in interspecific pistachio rootstocks.</title>
        <authorList>
            <person name="Palmer W."/>
            <person name="Jacygrad E."/>
            <person name="Sagayaradj S."/>
            <person name="Cavanaugh K."/>
            <person name="Han R."/>
            <person name="Bertier L."/>
            <person name="Beede B."/>
            <person name="Kafkas S."/>
            <person name="Golino D."/>
            <person name="Preece J."/>
            <person name="Michelmore R."/>
        </authorList>
    </citation>
    <scope>NUCLEOTIDE SEQUENCE [LARGE SCALE GENOMIC DNA]</scope>
</reference>